<keyword evidence="2" id="KW-1185">Reference proteome</keyword>
<evidence type="ECO:0000313" key="1">
    <source>
        <dbReference type="EMBL" id="TGY93647.1"/>
    </source>
</evidence>
<protein>
    <submittedName>
        <fullName evidence="1">ATP-binding cassette domain-containing protein</fullName>
    </submittedName>
</protein>
<dbReference type="EMBL" id="SRYA01000039">
    <property type="protein sequence ID" value="TGY93647.1"/>
    <property type="molecule type" value="Genomic_DNA"/>
</dbReference>
<name>A0AC61RT55_9FIRM</name>
<keyword evidence="1" id="KW-0067">ATP-binding</keyword>
<accession>A0AC61RT55</accession>
<reference evidence="1" key="1">
    <citation type="submission" date="2019-04" db="EMBL/GenBank/DDBJ databases">
        <title>Microbes associate with the intestines of laboratory mice.</title>
        <authorList>
            <person name="Navarre W."/>
            <person name="Wong E."/>
            <person name="Huang K."/>
            <person name="Tropini C."/>
            <person name="Ng K."/>
            <person name="Yu B."/>
        </authorList>
    </citation>
    <scope>NUCLEOTIDE SEQUENCE</scope>
    <source>
        <strain evidence="1">NM01_1-7b</strain>
    </source>
</reference>
<evidence type="ECO:0000313" key="2">
    <source>
        <dbReference type="Proteomes" id="UP000304953"/>
    </source>
</evidence>
<dbReference type="Proteomes" id="UP000304953">
    <property type="component" value="Unassembled WGS sequence"/>
</dbReference>
<organism evidence="1 2">
    <name type="scientific">Petralouisia muris</name>
    <dbReference type="NCBI Taxonomy" id="3032872"/>
    <lineage>
        <taxon>Bacteria</taxon>
        <taxon>Bacillati</taxon>
        <taxon>Bacillota</taxon>
        <taxon>Clostridia</taxon>
        <taxon>Lachnospirales</taxon>
        <taxon>Lachnospiraceae</taxon>
        <taxon>Petralouisia</taxon>
    </lineage>
</organism>
<keyword evidence="1" id="KW-0547">Nucleotide-binding</keyword>
<proteinExistence type="predicted"/>
<comment type="caution">
    <text evidence="1">The sequence shown here is derived from an EMBL/GenBank/DDBJ whole genome shotgun (WGS) entry which is preliminary data.</text>
</comment>
<gene>
    <name evidence="1" type="ORF">E5329_17560</name>
</gene>
<sequence>MLELKNITKHYNPGTVNELCLFEHFNLVIPDRQFMSVVGSNGSGKTSMLNLICGSIEADAGQILVNGKDITGKKDFERHRKIGRVFQDPAKGTCPSMTIFENMSIADHKGKGYGLGQGKNKKKAEKYREMLQSLNLGLEDKMETKAGALSGGQRQTLALLMATMTPIEFLILDEHTAALDPRTAELVMELTGKIVKQKQVTTIMVTHNLRYAVEYGDRLLMMHQGTAVMDFAGEEKAKLKVEDILRTFNEISIECGN</sequence>